<dbReference type="GO" id="GO:0005856">
    <property type="term" value="C:cytoskeleton"/>
    <property type="evidence" value="ECO:0007669"/>
    <property type="project" value="TreeGrafter"/>
</dbReference>
<dbReference type="PANTHER" id="PTHR32083">
    <property type="entry name" value="CILIA AND FLAGELLA-ASSOCIATED PROTEIN 58-RELATED"/>
    <property type="match status" value="1"/>
</dbReference>
<organism evidence="4 5">
    <name type="scientific">Argiope bruennichi</name>
    <name type="common">Wasp spider</name>
    <name type="synonym">Aranea bruennichi</name>
    <dbReference type="NCBI Taxonomy" id="94029"/>
    <lineage>
        <taxon>Eukaryota</taxon>
        <taxon>Metazoa</taxon>
        <taxon>Ecdysozoa</taxon>
        <taxon>Arthropoda</taxon>
        <taxon>Chelicerata</taxon>
        <taxon>Arachnida</taxon>
        <taxon>Araneae</taxon>
        <taxon>Araneomorphae</taxon>
        <taxon>Entelegynae</taxon>
        <taxon>Araneoidea</taxon>
        <taxon>Araneidae</taxon>
        <taxon>Argiope</taxon>
    </lineage>
</organism>
<keyword evidence="4" id="KW-0282">Flagellum</keyword>
<feature type="compositionally biased region" description="Polar residues" evidence="3">
    <location>
        <begin position="26"/>
        <end position="39"/>
    </location>
</feature>
<protein>
    <submittedName>
        <fullName evidence="4">Cilia- and flagella-associated protein 58 like protein</fullName>
    </submittedName>
</protein>
<accession>A0A8T0EQG0</accession>
<evidence type="ECO:0000313" key="5">
    <source>
        <dbReference type="Proteomes" id="UP000807504"/>
    </source>
</evidence>
<dbReference type="PANTHER" id="PTHR32083:SF48">
    <property type="entry name" value="TRANS-GOLGI NETWORK-LOCALIZED SYP41-INTERACTING PROTEIN 1"/>
    <property type="match status" value="1"/>
</dbReference>
<dbReference type="Proteomes" id="UP000807504">
    <property type="component" value="Unassembled WGS sequence"/>
</dbReference>
<feature type="coiled-coil region" evidence="2">
    <location>
        <begin position="137"/>
        <end position="657"/>
    </location>
</feature>
<gene>
    <name evidence="4" type="ORF">HNY73_017282</name>
</gene>
<keyword evidence="1 2" id="KW-0175">Coiled coil</keyword>
<keyword evidence="4" id="KW-0969">Cilium</keyword>
<reference evidence="4" key="2">
    <citation type="submission" date="2020-06" db="EMBL/GenBank/DDBJ databases">
        <authorList>
            <person name="Sheffer M."/>
        </authorList>
    </citation>
    <scope>NUCLEOTIDE SEQUENCE</scope>
</reference>
<feature type="compositionally biased region" description="Polar residues" evidence="3">
    <location>
        <begin position="9"/>
        <end position="19"/>
    </location>
</feature>
<evidence type="ECO:0000256" key="1">
    <source>
        <dbReference type="ARBA" id="ARBA00023054"/>
    </source>
</evidence>
<keyword evidence="5" id="KW-1185">Reference proteome</keyword>
<name>A0A8T0EQG0_ARGBR</name>
<reference evidence="4" key="1">
    <citation type="journal article" date="2020" name="bioRxiv">
        <title>Chromosome-level reference genome of the European wasp spider Argiope bruennichi: a resource for studies on range expansion and evolutionary adaptation.</title>
        <authorList>
            <person name="Sheffer M.M."/>
            <person name="Hoppe A."/>
            <person name="Krehenwinkel H."/>
            <person name="Uhl G."/>
            <person name="Kuss A.W."/>
            <person name="Jensen L."/>
            <person name="Jensen C."/>
            <person name="Gillespie R.G."/>
            <person name="Hoff K.J."/>
            <person name="Prost S."/>
        </authorList>
    </citation>
    <scope>NUCLEOTIDE SEQUENCE</scope>
</reference>
<dbReference type="EMBL" id="JABXBU010002227">
    <property type="protein sequence ID" value="KAF8774765.1"/>
    <property type="molecule type" value="Genomic_DNA"/>
</dbReference>
<evidence type="ECO:0000256" key="2">
    <source>
        <dbReference type="SAM" id="Coils"/>
    </source>
</evidence>
<feature type="region of interest" description="Disordered" evidence="3">
    <location>
        <begin position="1"/>
        <end position="49"/>
    </location>
</feature>
<keyword evidence="4" id="KW-0966">Cell projection</keyword>
<proteinExistence type="predicted"/>
<evidence type="ECO:0000256" key="3">
    <source>
        <dbReference type="SAM" id="MobiDB-lite"/>
    </source>
</evidence>
<sequence>MEETDREISNFNEIPSSNVKDIAYESSDNNPAPTENSKGLPTVRKDADLNERQRTFDESKTKWLEEAKNFSDSESCFWSEVQYVNQCEEMNNCLDNLLSNGMTTVYVSVSKLFKSFRSVFAGNQKLKNKVFELVSETRSIQKRNEHLEERISEKEERIQNLERLVDSDINRIQMIERTKFELESQLEDSQRKCKEIEEKSQAKKEDPRKEREILFEKYSGALKEIDILNLKLTASRIESERLEAERERSQTAQNELQDEIRSLRTKVETLSRQRDEAHIGFLSRNKEAQRQLDLTESLKREIQSLKVELDATRNKSKILMNDLKSCENKLREATRHCNLLNKNLAARQFHLTVLKTQKEKLEEAVKEKKDEAESLKTMRRRNAAMKTQETVYYDIKKEIGSFHRQSQELQKKIRFLEDEKQKMLIEISQMTQVHSDIQNQLQLLKQNGIAKDQEISRLKEEIEKLKERNRFHSNNEYDARKQLQKTKEKLKEALHIQHHFTDNIQQQIDQIRNFEDRVQTLQKQVIALKVTNNDIKCTLKQLERQNGELTAEVECKDRDYKSTLQLLEKTEHELKVSKEKIKSLLSEKSAAELKITENHKELTKKNELAESLADGLAKLKNILKDKESEIKICRVELESLKRSLSVTRKQLQEKESIQKQLVKVQNLFDGERLKCKVLEEELQKSRNVHRWRFLEGTDTPIQYLMLKSVHLQKMLTRKSNLLSRKENELKNKDKLIEELTANKMKGSELDAQKELWSCQKELSKCKNEIKCLLEIAAGHELPSGDDKQKQEGMLRTSRLWPFFHSSSIKRWMGKNR</sequence>
<comment type="caution">
    <text evidence="4">The sequence shown here is derived from an EMBL/GenBank/DDBJ whole genome shotgun (WGS) entry which is preliminary data.</text>
</comment>
<evidence type="ECO:0000313" key="4">
    <source>
        <dbReference type="EMBL" id="KAF8774765.1"/>
    </source>
</evidence>
<dbReference type="AlphaFoldDB" id="A0A8T0EQG0"/>